<accession>A0A1C4VN29</accession>
<dbReference type="Proteomes" id="UP000198224">
    <property type="component" value="Chromosome I"/>
</dbReference>
<proteinExistence type="predicted"/>
<evidence type="ECO:0000313" key="2">
    <source>
        <dbReference type="Proteomes" id="UP000198224"/>
    </source>
</evidence>
<dbReference type="AlphaFoldDB" id="A0A1C4VN29"/>
<dbReference type="EMBL" id="LT607409">
    <property type="protein sequence ID" value="SCE85221.1"/>
    <property type="molecule type" value="Genomic_DNA"/>
</dbReference>
<dbReference type="InterPro" id="IPR023393">
    <property type="entry name" value="START-like_dom_sf"/>
</dbReference>
<sequence>MSTVAVTRIIEAHAADVWRLLTDLPGRAALLTAAGPIEVLTPGPFGPGTAWREERAQPGGGTSSEEFLVVEALAPQRLVLCSSGAGVDYRITWSLRPVRRRRRGRTAITVTQEAVPTHPYGRVVALLLGGLAARAVEVALRRDLADLAAAAGVIGSLEAA</sequence>
<protein>
    <submittedName>
        <fullName evidence="1">Polyketide cyclase / dehydrase and lipid transport</fullName>
    </submittedName>
</protein>
<dbReference type="CDD" id="cd07812">
    <property type="entry name" value="SRPBCC"/>
    <property type="match status" value="1"/>
</dbReference>
<dbReference type="Gene3D" id="3.30.530.20">
    <property type="match status" value="1"/>
</dbReference>
<organism evidence="1 2">
    <name type="scientific">Micromonospora chokoriensis</name>
    <dbReference type="NCBI Taxonomy" id="356851"/>
    <lineage>
        <taxon>Bacteria</taxon>
        <taxon>Bacillati</taxon>
        <taxon>Actinomycetota</taxon>
        <taxon>Actinomycetes</taxon>
        <taxon>Micromonosporales</taxon>
        <taxon>Micromonosporaceae</taxon>
        <taxon>Micromonospora</taxon>
    </lineage>
</organism>
<dbReference type="SUPFAM" id="SSF55961">
    <property type="entry name" value="Bet v1-like"/>
    <property type="match status" value="1"/>
</dbReference>
<keyword evidence="2" id="KW-1185">Reference proteome</keyword>
<name>A0A1C4VN29_9ACTN</name>
<dbReference type="RefSeq" id="WP_088987327.1">
    <property type="nucleotide sequence ID" value="NZ_LT607409.1"/>
</dbReference>
<dbReference type="InterPro" id="IPR019587">
    <property type="entry name" value="Polyketide_cyclase/dehydratase"/>
</dbReference>
<gene>
    <name evidence="1" type="ORF">GA0070612_1606</name>
</gene>
<dbReference type="Pfam" id="PF10604">
    <property type="entry name" value="Polyketide_cyc2"/>
    <property type="match status" value="1"/>
</dbReference>
<evidence type="ECO:0000313" key="1">
    <source>
        <dbReference type="EMBL" id="SCE85221.1"/>
    </source>
</evidence>
<reference evidence="2" key="1">
    <citation type="submission" date="2016-06" db="EMBL/GenBank/DDBJ databases">
        <authorList>
            <person name="Varghese N."/>
            <person name="Submissions Spin"/>
        </authorList>
    </citation>
    <scope>NUCLEOTIDE SEQUENCE [LARGE SCALE GENOMIC DNA]</scope>
    <source>
        <strain evidence="2">DSM 45160</strain>
    </source>
</reference>